<feature type="transmembrane region" description="Helical" evidence="9">
    <location>
        <begin position="58"/>
        <end position="79"/>
    </location>
</feature>
<reference evidence="10 11" key="1">
    <citation type="journal article" date="2006" name="Proc. Natl. Acad. Sci. U.S.A.">
        <title>Identification of genes subject to positive selection in uropathogenic strains of Escherichia coli: a comparative genomics approach.</title>
        <authorList>
            <person name="Chen S.L."/>
            <person name="Hung C.S."/>
            <person name="Xu J."/>
            <person name="Reigstad C.S."/>
            <person name="Magrini V."/>
            <person name="Sabo A."/>
            <person name="Blasiar D."/>
            <person name="Bieri T."/>
            <person name="Meyer R.R."/>
            <person name="Ozersky P."/>
            <person name="Armstrong J.R."/>
            <person name="Fulton R.S."/>
            <person name="Latreille J.P."/>
            <person name="Spieth J."/>
            <person name="Hooton T.M."/>
            <person name="Mardis E.R."/>
            <person name="Hultgren S.J."/>
            <person name="Gordon J.I."/>
        </authorList>
    </citation>
    <scope>NUCLEOTIDE SEQUENCE [LARGE SCALE GENOMIC DNA]</scope>
    <source>
        <strain evidence="11">UTI89 / UPEC</strain>
    </source>
</reference>
<dbReference type="Pfam" id="PF01848">
    <property type="entry name" value="HOK_GEF"/>
    <property type="match status" value="1"/>
</dbReference>
<accession>Q1RBZ5</accession>
<evidence type="ECO:0000313" key="10">
    <source>
        <dbReference type="EMBL" id="ABE07119.1"/>
    </source>
</evidence>
<keyword evidence="6 9" id="KW-0812">Transmembrane</keyword>
<dbReference type="InterPro" id="IPR000021">
    <property type="entry name" value="Hok/gef_toxin"/>
</dbReference>
<evidence type="ECO:0000256" key="1">
    <source>
        <dbReference type="ARBA" id="ARBA00004377"/>
    </source>
</evidence>
<evidence type="ECO:0000256" key="9">
    <source>
        <dbReference type="SAM" id="Phobius"/>
    </source>
</evidence>
<keyword evidence="4" id="KW-0997">Cell inner membrane</keyword>
<evidence type="ECO:0000256" key="5">
    <source>
        <dbReference type="ARBA" id="ARBA00022649"/>
    </source>
</evidence>
<keyword evidence="7 9" id="KW-1133">Transmembrane helix</keyword>
<dbReference type="KEGG" id="eci:UTI89_C1641"/>
<evidence type="ECO:0000256" key="6">
    <source>
        <dbReference type="ARBA" id="ARBA00022692"/>
    </source>
</evidence>
<dbReference type="AlphaFoldDB" id="Q1RBZ5"/>
<name>Q1RBZ5_ECOUT</name>
<comment type="similarity">
    <text evidence="2">Belongs to the Hok/Gef family.</text>
</comment>
<proteinExistence type="inferred from homology"/>
<evidence type="ECO:0000256" key="2">
    <source>
        <dbReference type="ARBA" id="ARBA00008629"/>
    </source>
</evidence>
<gene>
    <name evidence="10" type="primary">hok</name>
    <name evidence="10" type="ordered locus">UTI89_C1641</name>
</gene>
<keyword evidence="5" id="KW-1277">Toxin-antitoxin system</keyword>
<evidence type="ECO:0000256" key="8">
    <source>
        <dbReference type="ARBA" id="ARBA00023136"/>
    </source>
</evidence>
<organism evidence="10 11">
    <name type="scientific">Escherichia coli (strain UTI89 / UPEC)</name>
    <dbReference type="NCBI Taxonomy" id="364106"/>
    <lineage>
        <taxon>Bacteria</taxon>
        <taxon>Pseudomonadati</taxon>
        <taxon>Pseudomonadota</taxon>
        <taxon>Gammaproteobacteria</taxon>
        <taxon>Enterobacterales</taxon>
        <taxon>Enterobacteriaceae</taxon>
        <taxon>Escherichia</taxon>
    </lineage>
</organism>
<comment type="subcellular location">
    <subcellularLocation>
        <location evidence="1">Cell inner membrane</location>
        <topology evidence="1">Single-pass membrane protein</topology>
    </subcellularLocation>
</comment>
<evidence type="ECO:0000256" key="7">
    <source>
        <dbReference type="ARBA" id="ARBA00022989"/>
    </source>
</evidence>
<dbReference type="HOGENOM" id="CLU_1624532_0_0_6"/>
<dbReference type="Proteomes" id="UP000001952">
    <property type="component" value="Chromosome"/>
</dbReference>
<evidence type="ECO:0000256" key="3">
    <source>
        <dbReference type="ARBA" id="ARBA00022475"/>
    </source>
</evidence>
<keyword evidence="3" id="KW-1003">Cell membrane</keyword>
<dbReference type="EMBL" id="CP000243">
    <property type="protein sequence ID" value="ABE07119.1"/>
    <property type="molecule type" value="Genomic_DNA"/>
</dbReference>
<evidence type="ECO:0000256" key="4">
    <source>
        <dbReference type="ARBA" id="ARBA00022519"/>
    </source>
</evidence>
<dbReference type="GO" id="GO:0005886">
    <property type="term" value="C:plasma membrane"/>
    <property type="evidence" value="ECO:0007669"/>
    <property type="project" value="UniProtKB-SubCell"/>
</dbReference>
<evidence type="ECO:0000313" key="11">
    <source>
        <dbReference type="Proteomes" id="UP000001952"/>
    </source>
</evidence>
<sequence>MRRNTSTASVSRAACSSRDTAAVEASSTREAFCCVTLSISEIAWLTCVMPRLCSPEAVAISCMICVTLATASTIVHMIFPAVATSSDPRSINLTDSLIKPSISFAAWALRLASVRTSLATTANPGPCESNTILTFTLTRQSLYELRFRDGDKEVAALMACTSR</sequence>
<keyword evidence="8 9" id="KW-0472">Membrane</keyword>
<protein>
    <submittedName>
        <fullName evidence="10">Uncharacterized protein</fullName>
    </submittedName>
</protein>